<dbReference type="PANTHER" id="PTHR43201">
    <property type="entry name" value="ACYL-COA SYNTHETASE"/>
    <property type="match status" value="1"/>
</dbReference>
<feature type="region of interest" description="Disordered" evidence="3">
    <location>
        <begin position="317"/>
        <end position="338"/>
    </location>
</feature>
<name>A0AAQ1JVR0_9BURK</name>
<proteinExistence type="inferred from homology"/>
<dbReference type="Gene3D" id="3.40.50.12780">
    <property type="entry name" value="N-terminal domain of ligase-like"/>
    <property type="match status" value="1"/>
</dbReference>
<organism evidence="6 7">
    <name type="scientific">Paraburkholderia tropica</name>
    <dbReference type="NCBI Taxonomy" id="92647"/>
    <lineage>
        <taxon>Bacteria</taxon>
        <taxon>Pseudomonadati</taxon>
        <taxon>Pseudomonadota</taxon>
        <taxon>Betaproteobacteria</taxon>
        <taxon>Burkholderiales</taxon>
        <taxon>Burkholderiaceae</taxon>
        <taxon>Paraburkholderia</taxon>
    </lineage>
</organism>
<evidence type="ECO:0000256" key="1">
    <source>
        <dbReference type="ARBA" id="ARBA00006432"/>
    </source>
</evidence>
<dbReference type="InterPro" id="IPR042099">
    <property type="entry name" value="ANL_N_sf"/>
</dbReference>
<reference evidence="6 7" key="1">
    <citation type="submission" date="2016-10" db="EMBL/GenBank/DDBJ databases">
        <authorList>
            <person name="Varghese N."/>
            <person name="Submissions S."/>
        </authorList>
    </citation>
    <scope>NUCLEOTIDE SEQUENCE [LARGE SCALE GENOMIC DNA]</scope>
    <source>
        <strain evidence="6 7">LMG 22274</strain>
    </source>
</reference>
<dbReference type="InterPro" id="IPR000873">
    <property type="entry name" value="AMP-dep_synth/lig_dom"/>
</dbReference>
<dbReference type="RefSeq" id="WP_074985098.1">
    <property type="nucleotide sequence ID" value="NZ_CADFGN010000004.1"/>
</dbReference>
<accession>A0AAQ1JVR0</accession>
<keyword evidence="2 6" id="KW-0436">Ligase</keyword>
<comment type="caution">
    <text evidence="6">The sequence shown here is derived from an EMBL/GenBank/DDBJ whole genome shotgun (WGS) entry which is preliminary data.</text>
</comment>
<dbReference type="Pfam" id="PF00501">
    <property type="entry name" value="AMP-binding"/>
    <property type="match status" value="1"/>
</dbReference>
<dbReference type="InterPro" id="IPR045851">
    <property type="entry name" value="AMP-bd_C_sf"/>
</dbReference>
<dbReference type="GO" id="GO:0031956">
    <property type="term" value="F:medium-chain fatty acid-CoA ligase activity"/>
    <property type="evidence" value="ECO:0007669"/>
    <property type="project" value="TreeGrafter"/>
</dbReference>
<dbReference type="SUPFAM" id="SSF54637">
    <property type="entry name" value="Thioesterase/thiol ester dehydrase-isomerase"/>
    <property type="match status" value="1"/>
</dbReference>
<feature type="domain" description="ApeI dehydratase-like" evidence="5">
    <location>
        <begin position="489"/>
        <end position="581"/>
    </location>
</feature>
<dbReference type="EMBL" id="FNZM01000012">
    <property type="protein sequence ID" value="SEJ99700.1"/>
    <property type="molecule type" value="Genomic_DNA"/>
</dbReference>
<dbReference type="PANTHER" id="PTHR43201:SF5">
    <property type="entry name" value="MEDIUM-CHAIN ACYL-COA LIGASE ACSF2, MITOCHONDRIAL"/>
    <property type="match status" value="1"/>
</dbReference>
<feature type="domain" description="AMP-dependent synthetase/ligase" evidence="4">
    <location>
        <begin position="20"/>
        <end position="296"/>
    </location>
</feature>
<dbReference type="Proteomes" id="UP000183529">
    <property type="component" value="Unassembled WGS sequence"/>
</dbReference>
<dbReference type="GO" id="GO:0006631">
    <property type="term" value="P:fatty acid metabolic process"/>
    <property type="evidence" value="ECO:0007669"/>
    <property type="project" value="TreeGrafter"/>
</dbReference>
<dbReference type="AlphaFoldDB" id="A0AAQ1JVR0"/>
<dbReference type="InterPro" id="IPR029069">
    <property type="entry name" value="HotDog_dom_sf"/>
</dbReference>
<evidence type="ECO:0000256" key="3">
    <source>
        <dbReference type="SAM" id="MobiDB-lite"/>
    </source>
</evidence>
<comment type="similarity">
    <text evidence="1">Belongs to the ATP-dependent AMP-binding enzyme family.</text>
</comment>
<evidence type="ECO:0000256" key="2">
    <source>
        <dbReference type="ARBA" id="ARBA00022598"/>
    </source>
</evidence>
<protein>
    <submittedName>
        <fullName evidence="6">Acyl-coenzyme A synthetase/AMP-(Fatty) acid ligase</fullName>
    </submittedName>
</protein>
<gene>
    <name evidence="6" type="ORF">SAMN05216550_112215</name>
</gene>
<dbReference type="Gene3D" id="3.30.300.30">
    <property type="match status" value="1"/>
</dbReference>
<evidence type="ECO:0000259" key="4">
    <source>
        <dbReference type="Pfam" id="PF00501"/>
    </source>
</evidence>
<sequence>MPTHPLLFHASPRQVIAWRDGAPVTVRGFLADVARVAAALPPGGHVFNVCRDRYRFAVSLCAALVARRISLLPSNHTPETVRQLAAFAPDTFCLHDSPDCAIDLPRFQYPDTAAANLTNHDCRDSTDAFVVPQIDAARVMAYVFTSGSTGAPVPHRKTWGCLVDGVRASAQSLGLTGDDAAAHTLVGTVPAQHMYGFESTVLLALIGGLAFSSRQPFYAADIRAELDAVPQPRVLVTSPIHLRTLLASDAPLPRAALVLSATAPLAEKLACEAEARLGAPLIEIYGSTETGQIATRRTARGAVWQLLPRIRLNALKARDDEQQDQEDSTTFWASGGHLDEPVPMGDALELLDAQRFLLHGRKQDLVNIAGKRTSLAYLNHQLNAIPGVSDGVFFMPGDAADTADTSITRLVALVVAPSLNAAELQRALRERIDAAFLPRPLVFVDALPRNETGKLPRDVLAALAARHTRAAASGSPSPSTCESAPAKTRAHALRFTIGADHPALPGHFPGQPIVPGVVLLDRAIDAIGAALDQPLDTWRLSAAKFLSPAAPGEALDLAFDAAASGAIRFTVRAGERDVASGTLAVPSVQAEAAP</sequence>
<dbReference type="Pfam" id="PF22818">
    <property type="entry name" value="ApeI-like"/>
    <property type="match status" value="1"/>
</dbReference>
<dbReference type="InterPro" id="IPR054545">
    <property type="entry name" value="ApeI-like"/>
</dbReference>
<evidence type="ECO:0000313" key="6">
    <source>
        <dbReference type="EMBL" id="SEJ99700.1"/>
    </source>
</evidence>
<dbReference type="SUPFAM" id="SSF56801">
    <property type="entry name" value="Acetyl-CoA synthetase-like"/>
    <property type="match status" value="1"/>
</dbReference>
<evidence type="ECO:0000313" key="7">
    <source>
        <dbReference type="Proteomes" id="UP000183529"/>
    </source>
</evidence>
<evidence type="ECO:0000259" key="5">
    <source>
        <dbReference type="Pfam" id="PF22818"/>
    </source>
</evidence>
<dbReference type="Gene3D" id="3.10.129.10">
    <property type="entry name" value="Hotdog Thioesterase"/>
    <property type="match status" value="1"/>
</dbReference>